<dbReference type="EMBL" id="JTDY01005924">
    <property type="protein sequence ID" value="KOB66477.1"/>
    <property type="molecule type" value="Genomic_DNA"/>
</dbReference>
<keyword evidence="2" id="KW-1185">Reference proteome</keyword>
<comment type="caution">
    <text evidence="1">The sequence shown here is derived from an EMBL/GenBank/DDBJ whole genome shotgun (WGS) entry which is preliminary data.</text>
</comment>
<name>A0A0L7KT75_OPEBR</name>
<sequence>MTQMRDLGVKCAGAHNTRDKTGLGGTFARTLPPAYKVSKSVVALLKAFGWSKFAVVAGDDHTAAQQQMDAIKVNNNSKYSNQQELSSN</sequence>
<gene>
    <name evidence="1" type="ORF">OBRU01_21178</name>
</gene>
<organism evidence="1 2">
    <name type="scientific">Operophtera brumata</name>
    <name type="common">Winter moth</name>
    <name type="synonym">Phalaena brumata</name>
    <dbReference type="NCBI Taxonomy" id="104452"/>
    <lineage>
        <taxon>Eukaryota</taxon>
        <taxon>Metazoa</taxon>
        <taxon>Ecdysozoa</taxon>
        <taxon>Arthropoda</taxon>
        <taxon>Hexapoda</taxon>
        <taxon>Insecta</taxon>
        <taxon>Pterygota</taxon>
        <taxon>Neoptera</taxon>
        <taxon>Endopterygota</taxon>
        <taxon>Lepidoptera</taxon>
        <taxon>Glossata</taxon>
        <taxon>Ditrysia</taxon>
        <taxon>Geometroidea</taxon>
        <taxon>Geometridae</taxon>
        <taxon>Larentiinae</taxon>
        <taxon>Operophtera</taxon>
    </lineage>
</organism>
<feature type="non-terminal residue" evidence="1">
    <location>
        <position position="88"/>
    </location>
</feature>
<dbReference type="AlphaFoldDB" id="A0A0L7KT75"/>
<dbReference type="Proteomes" id="UP000037510">
    <property type="component" value="Unassembled WGS sequence"/>
</dbReference>
<feature type="non-terminal residue" evidence="1">
    <location>
        <position position="1"/>
    </location>
</feature>
<proteinExistence type="predicted"/>
<keyword evidence="1" id="KW-0675">Receptor</keyword>
<accession>A0A0L7KT75</accession>
<dbReference type="InterPro" id="IPR028082">
    <property type="entry name" value="Peripla_BP_I"/>
</dbReference>
<dbReference type="Gene3D" id="3.40.50.2300">
    <property type="match status" value="1"/>
</dbReference>
<protein>
    <submittedName>
        <fullName evidence="1">Putative atrial natriuretic peptide receptor</fullName>
    </submittedName>
</protein>
<reference evidence="1 2" key="1">
    <citation type="journal article" date="2015" name="Genome Biol. Evol.">
        <title>The genome of winter moth (Operophtera brumata) provides a genomic perspective on sexual dimorphism and phenology.</title>
        <authorList>
            <person name="Derks M.F."/>
            <person name="Smit S."/>
            <person name="Salis L."/>
            <person name="Schijlen E."/>
            <person name="Bossers A."/>
            <person name="Mateman C."/>
            <person name="Pijl A.S."/>
            <person name="de Ridder D."/>
            <person name="Groenen M.A."/>
            <person name="Visser M.E."/>
            <person name="Megens H.J."/>
        </authorList>
    </citation>
    <scope>NUCLEOTIDE SEQUENCE [LARGE SCALE GENOMIC DNA]</scope>
    <source>
        <strain evidence="1">WM2013NL</strain>
        <tissue evidence="1">Head and thorax</tissue>
    </source>
</reference>
<dbReference type="SUPFAM" id="SSF53822">
    <property type="entry name" value="Periplasmic binding protein-like I"/>
    <property type="match status" value="1"/>
</dbReference>
<evidence type="ECO:0000313" key="2">
    <source>
        <dbReference type="Proteomes" id="UP000037510"/>
    </source>
</evidence>
<evidence type="ECO:0000313" key="1">
    <source>
        <dbReference type="EMBL" id="KOB66477.1"/>
    </source>
</evidence>